<dbReference type="PROSITE" id="PS51257">
    <property type="entry name" value="PROKAR_LIPOPROTEIN"/>
    <property type="match status" value="1"/>
</dbReference>
<evidence type="ECO:0008006" key="4">
    <source>
        <dbReference type="Google" id="ProtNLM"/>
    </source>
</evidence>
<dbReference type="AlphaFoldDB" id="B8JAW7"/>
<organism evidence="2 3">
    <name type="scientific">Anaeromyxobacter dehalogenans (strain ATCC BAA-258 / DSM 21875 / 2CP-1)</name>
    <dbReference type="NCBI Taxonomy" id="455488"/>
    <lineage>
        <taxon>Bacteria</taxon>
        <taxon>Pseudomonadati</taxon>
        <taxon>Myxococcota</taxon>
        <taxon>Myxococcia</taxon>
        <taxon>Myxococcales</taxon>
        <taxon>Cystobacterineae</taxon>
        <taxon>Anaeromyxobacteraceae</taxon>
        <taxon>Anaeromyxobacter</taxon>
    </lineage>
</organism>
<keyword evidence="3" id="KW-1185">Reference proteome</keyword>
<proteinExistence type="predicted"/>
<evidence type="ECO:0000256" key="1">
    <source>
        <dbReference type="SAM" id="SignalP"/>
    </source>
</evidence>
<protein>
    <recommendedName>
        <fullName evidence="4">PEGA domain-containing protein</fullName>
    </recommendedName>
</protein>
<evidence type="ECO:0000313" key="2">
    <source>
        <dbReference type="EMBL" id="ACL63778.1"/>
    </source>
</evidence>
<dbReference type="HOGENOM" id="CLU_2234312_0_0_7"/>
<dbReference type="KEGG" id="acp:A2cp1_0421"/>
<dbReference type="EMBL" id="CP001359">
    <property type="protein sequence ID" value="ACL63778.1"/>
    <property type="molecule type" value="Genomic_DNA"/>
</dbReference>
<gene>
    <name evidence="2" type="ordered locus">A2cp1_0421</name>
</gene>
<name>B8JAW7_ANAD2</name>
<dbReference type="Proteomes" id="UP000007089">
    <property type="component" value="Chromosome"/>
</dbReference>
<dbReference type="RefSeq" id="WP_012631831.1">
    <property type="nucleotide sequence ID" value="NC_011891.1"/>
</dbReference>
<evidence type="ECO:0000313" key="3">
    <source>
        <dbReference type="Proteomes" id="UP000007089"/>
    </source>
</evidence>
<feature type="chain" id="PRO_5002875282" description="PEGA domain-containing protein" evidence="1">
    <location>
        <begin position="21"/>
        <end position="100"/>
    </location>
</feature>
<keyword evidence="1" id="KW-0732">Signal</keyword>
<accession>B8JAW7</accession>
<feature type="signal peptide" evidence="1">
    <location>
        <begin position="1"/>
        <end position="20"/>
    </location>
</feature>
<reference evidence="2" key="1">
    <citation type="submission" date="2009-01" db="EMBL/GenBank/DDBJ databases">
        <title>Complete sequence of Anaeromyxobacter dehalogenans 2CP-1.</title>
        <authorList>
            <consortium name="US DOE Joint Genome Institute"/>
            <person name="Lucas S."/>
            <person name="Copeland A."/>
            <person name="Lapidus A."/>
            <person name="Glavina del Rio T."/>
            <person name="Dalin E."/>
            <person name="Tice H."/>
            <person name="Bruce D."/>
            <person name="Goodwin L."/>
            <person name="Pitluck S."/>
            <person name="Saunders E."/>
            <person name="Brettin T."/>
            <person name="Detter J.C."/>
            <person name="Han C."/>
            <person name="Larimer F."/>
            <person name="Land M."/>
            <person name="Hauser L."/>
            <person name="Kyrpides N."/>
            <person name="Ovchinnikova G."/>
            <person name="Beliaev A.S."/>
            <person name="Richardson P."/>
        </authorList>
    </citation>
    <scope>NUCLEOTIDE SEQUENCE</scope>
    <source>
        <strain evidence="2">2CP-1</strain>
    </source>
</reference>
<sequence>MRNVVFAAAAAALVAGCAMPQTVVKTVESRPSLAVAGAPAGAVLVVDGQPVGEASAYDGNPTVLRVEPGTHQVEIRDPSGAAVYRQTVFVESELKTVRVH</sequence>